<dbReference type="RefSeq" id="WP_084234166.1">
    <property type="nucleotide sequence ID" value="NZ_FWXW01000003.1"/>
</dbReference>
<dbReference type="PANTHER" id="PTHR43327">
    <property type="entry name" value="STOMATIN-LIKE PROTEIN 2, MITOCHONDRIAL"/>
    <property type="match status" value="1"/>
</dbReference>
<organism evidence="8 9">
    <name type="scientific">Papillibacter cinnamivorans DSM 12816</name>
    <dbReference type="NCBI Taxonomy" id="1122930"/>
    <lineage>
        <taxon>Bacteria</taxon>
        <taxon>Bacillati</taxon>
        <taxon>Bacillota</taxon>
        <taxon>Clostridia</taxon>
        <taxon>Eubacteriales</taxon>
        <taxon>Oscillospiraceae</taxon>
        <taxon>Papillibacter</taxon>
    </lineage>
</organism>
<name>A0A1W2A6R4_9FIRM</name>
<dbReference type="PANTHER" id="PTHR43327:SF10">
    <property type="entry name" value="STOMATIN-LIKE PROTEIN 2, MITOCHONDRIAL"/>
    <property type="match status" value="1"/>
</dbReference>
<comment type="similarity">
    <text evidence="2">Belongs to the band 7/mec-2 family.</text>
</comment>
<dbReference type="GO" id="GO:0005886">
    <property type="term" value="C:plasma membrane"/>
    <property type="evidence" value="ECO:0007669"/>
    <property type="project" value="UniProtKB-ARBA"/>
</dbReference>
<protein>
    <submittedName>
        <fullName evidence="8">Regulator of protease activity HflC, stomatin/prohibitin superfamily</fullName>
    </submittedName>
</protein>
<dbReference type="Gene3D" id="3.30.479.30">
    <property type="entry name" value="Band 7 domain"/>
    <property type="match status" value="1"/>
</dbReference>
<keyword evidence="3 6" id="KW-0812">Transmembrane</keyword>
<proteinExistence type="inferred from homology"/>
<evidence type="ECO:0000256" key="3">
    <source>
        <dbReference type="ARBA" id="ARBA00022692"/>
    </source>
</evidence>
<sequence length="318" mass="34956">MFFPGTFFSAVGSIAGWIILIVVVLVIVVKNVFIVQQSKAFVMERLGAFSTVWEVGLHFKIPFIERVAKVVSLKEQVIDFPPQPVITEDNVTMQIDTVLYFQITDPKLYTYGVEHPLSAIENLSATTLRNIIGDLELDQTLTSRDIINTQMRTILDEATDPWGIKVNRVELKNIIPPREIQDSMEKQMKAERERRQSILQAEGTKASQILVAEGDQQAAILRANAAKQARILEAEGEAEAILKVQKALADSLKLLNESNPNDQVVKIKSLEAFAAAANGKATKIIIPSEIQGLAGLAAGVKALIEPDVKAEPPKPPKA</sequence>
<reference evidence="8 9" key="1">
    <citation type="submission" date="2017-04" db="EMBL/GenBank/DDBJ databases">
        <authorList>
            <person name="Afonso C.L."/>
            <person name="Miller P.J."/>
            <person name="Scott M.A."/>
            <person name="Spackman E."/>
            <person name="Goraichik I."/>
            <person name="Dimitrov K.M."/>
            <person name="Suarez D.L."/>
            <person name="Swayne D.E."/>
        </authorList>
    </citation>
    <scope>NUCLEOTIDE SEQUENCE [LARGE SCALE GENOMIC DNA]</scope>
    <source>
        <strain evidence="8 9">DSM 12816</strain>
    </source>
</reference>
<evidence type="ECO:0000256" key="4">
    <source>
        <dbReference type="ARBA" id="ARBA00022989"/>
    </source>
</evidence>
<dbReference type="InterPro" id="IPR036013">
    <property type="entry name" value="Band_7/SPFH_dom_sf"/>
</dbReference>
<feature type="domain" description="Band 7" evidence="7">
    <location>
        <begin position="30"/>
        <end position="188"/>
    </location>
</feature>
<keyword evidence="4 6" id="KW-1133">Transmembrane helix</keyword>
<feature type="transmembrane region" description="Helical" evidence="6">
    <location>
        <begin position="6"/>
        <end position="29"/>
    </location>
</feature>
<keyword evidence="8" id="KW-0378">Hydrolase</keyword>
<dbReference type="GO" id="GO:0008233">
    <property type="term" value="F:peptidase activity"/>
    <property type="evidence" value="ECO:0007669"/>
    <property type="project" value="UniProtKB-KW"/>
</dbReference>
<comment type="subcellular location">
    <subcellularLocation>
        <location evidence="1">Membrane</location>
        <topology evidence="1">Single-pass membrane protein</topology>
    </subcellularLocation>
</comment>
<dbReference type="InterPro" id="IPR001107">
    <property type="entry name" value="Band_7"/>
</dbReference>
<dbReference type="InterPro" id="IPR018080">
    <property type="entry name" value="Band_7/stomatin-like_CS"/>
</dbReference>
<dbReference type="InterPro" id="IPR050710">
    <property type="entry name" value="Band7/mec-2_domain"/>
</dbReference>
<dbReference type="EMBL" id="FWXW01000003">
    <property type="protein sequence ID" value="SMC56111.1"/>
    <property type="molecule type" value="Genomic_DNA"/>
</dbReference>
<dbReference type="PROSITE" id="PS01270">
    <property type="entry name" value="BAND_7"/>
    <property type="match status" value="1"/>
</dbReference>
<keyword evidence="8" id="KW-0645">Protease</keyword>
<evidence type="ECO:0000256" key="6">
    <source>
        <dbReference type="SAM" id="Phobius"/>
    </source>
</evidence>
<dbReference type="InterPro" id="IPR001972">
    <property type="entry name" value="Stomatin_HflK_fam"/>
</dbReference>
<dbReference type="GO" id="GO:0006508">
    <property type="term" value="P:proteolysis"/>
    <property type="evidence" value="ECO:0007669"/>
    <property type="project" value="UniProtKB-KW"/>
</dbReference>
<dbReference type="STRING" id="1122930.SAMN02745168_1540"/>
<accession>A0A1W2A6R4</accession>
<evidence type="ECO:0000256" key="5">
    <source>
        <dbReference type="ARBA" id="ARBA00023136"/>
    </source>
</evidence>
<keyword evidence="9" id="KW-1185">Reference proteome</keyword>
<evidence type="ECO:0000259" key="7">
    <source>
        <dbReference type="SMART" id="SM00244"/>
    </source>
</evidence>
<dbReference type="Proteomes" id="UP000192790">
    <property type="component" value="Unassembled WGS sequence"/>
</dbReference>
<dbReference type="FunFam" id="3.30.479.30:FF:000004">
    <property type="entry name" value="Putative membrane protease family, stomatin"/>
    <property type="match status" value="1"/>
</dbReference>
<keyword evidence="5 6" id="KW-0472">Membrane</keyword>
<dbReference type="GO" id="GO:0098552">
    <property type="term" value="C:side of membrane"/>
    <property type="evidence" value="ECO:0007669"/>
    <property type="project" value="UniProtKB-ARBA"/>
</dbReference>
<dbReference type="AlphaFoldDB" id="A0A1W2A6R4"/>
<dbReference type="PRINTS" id="PR00721">
    <property type="entry name" value="STOMATIN"/>
</dbReference>
<dbReference type="SMART" id="SM00244">
    <property type="entry name" value="PHB"/>
    <property type="match status" value="1"/>
</dbReference>
<evidence type="ECO:0000313" key="8">
    <source>
        <dbReference type="EMBL" id="SMC56111.1"/>
    </source>
</evidence>
<dbReference type="CDD" id="cd08829">
    <property type="entry name" value="SPFH_paraslipin"/>
    <property type="match status" value="1"/>
</dbReference>
<evidence type="ECO:0000313" key="9">
    <source>
        <dbReference type="Proteomes" id="UP000192790"/>
    </source>
</evidence>
<dbReference type="OrthoDB" id="9809197at2"/>
<dbReference type="Pfam" id="PF01145">
    <property type="entry name" value="Band_7"/>
    <property type="match status" value="1"/>
</dbReference>
<gene>
    <name evidence="8" type="ORF">SAMN02745168_1540</name>
</gene>
<dbReference type="SUPFAM" id="SSF117892">
    <property type="entry name" value="Band 7/SPFH domain"/>
    <property type="match status" value="1"/>
</dbReference>
<evidence type="ECO:0000256" key="2">
    <source>
        <dbReference type="ARBA" id="ARBA00008164"/>
    </source>
</evidence>
<evidence type="ECO:0000256" key="1">
    <source>
        <dbReference type="ARBA" id="ARBA00004167"/>
    </source>
</evidence>